<keyword evidence="1" id="KW-0732">Signal</keyword>
<dbReference type="EnsemblMetazoa" id="GAUT041490-RA">
    <property type="protein sequence ID" value="GAUT041490-PA"/>
    <property type="gene ID" value="GAUT041490"/>
</dbReference>
<proteinExistence type="predicted"/>
<dbReference type="VEuPathDB" id="VectorBase:GAUT041490"/>
<name>A0A1A9VMA2_GLOAU</name>
<organism evidence="2 3">
    <name type="scientific">Glossina austeni</name>
    <name type="common">Savannah tsetse fly</name>
    <dbReference type="NCBI Taxonomy" id="7395"/>
    <lineage>
        <taxon>Eukaryota</taxon>
        <taxon>Metazoa</taxon>
        <taxon>Ecdysozoa</taxon>
        <taxon>Arthropoda</taxon>
        <taxon>Hexapoda</taxon>
        <taxon>Insecta</taxon>
        <taxon>Pterygota</taxon>
        <taxon>Neoptera</taxon>
        <taxon>Endopterygota</taxon>
        <taxon>Diptera</taxon>
        <taxon>Brachycera</taxon>
        <taxon>Muscomorpha</taxon>
        <taxon>Hippoboscoidea</taxon>
        <taxon>Glossinidae</taxon>
        <taxon>Glossina</taxon>
    </lineage>
</organism>
<sequence>MKIGPTLYAILIFIYISNSQTPYVLSYTNRLYDNRIAKFNGDTSKYLNFRIRLPNDTTRTMTYLSLQLLTQSSEDNISTRIPSPITTTTLKTCNRRARNGDYKPITINNVIEAFRKDLIKKNKHCTLKCSYCSNYVYRELNIYCYEFNDSPSNFGREDGGGNGSENEYEASPVIDRSKNDIYVKSIDIKDYLETLHMSIQ</sequence>
<evidence type="ECO:0000313" key="2">
    <source>
        <dbReference type="EnsemblMetazoa" id="GAUT041490-PA"/>
    </source>
</evidence>
<evidence type="ECO:0000256" key="1">
    <source>
        <dbReference type="SAM" id="SignalP"/>
    </source>
</evidence>
<protein>
    <submittedName>
        <fullName evidence="2">Uncharacterized protein</fullName>
    </submittedName>
</protein>
<evidence type="ECO:0000313" key="3">
    <source>
        <dbReference type="Proteomes" id="UP000078200"/>
    </source>
</evidence>
<dbReference type="STRING" id="7395.A0A1A9VMA2"/>
<accession>A0A1A9VMA2</accession>
<keyword evidence="3" id="KW-1185">Reference proteome</keyword>
<dbReference type="Proteomes" id="UP000078200">
    <property type="component" value="Unassembled WGS sequence"/>
</dbReference>
<feature type="signal peptide" evidence="1">
    <location>
        <begin position="1"/>
        <end position="19"/>
    </location>
</feature>
<feature type="chain" id="PRO_5008399488" evidence="1">
    <location>
        <begin position="20"/>
        <end position="200"/>
    </location>
</feature>
<dbReference type="AlphaFoldDB" id="A0A1A9VMA2"/>
<reference evidence="2" key="1">
    <citation type="submission" date="2020-05" db="UniProtKB">
        <authorList>
            <consortium name="EnsemblMetazoa"/>
        </authorList>
    </citation>
    <scope>IDENTIFICATION</scope>
    <source>
        <strain evidence="2">TTRI</strain>
    </source>
</reference>